<gene>
    <name evidence="2" type="ORF">AAC691_13200</name>
</gene>
<keyword evidence="3" id="KW-1185">Reference proteome</keyword>
<dbReference type="Gene3D" id="2.40.70.10">
    <property type="entry name" value="Acid Proteases"/>
    <property type="match status" value="1"/>
</dbReference>
<dbReference type="GO" id="GO:0016787">
    <property type="term" value="F:hydrolase activity"/>
    <property type="evidence" value="ECO:0007669"/>
    <property type="project" value="UniProtKB-KW"/>
</dbReference>
<accession>A0ABZ3D101</accession>
<proteinExistence type="predicted"/>
<keyword evidence="1" id="KW-0732">Signal</keyword>
<reference evidence="2 3" key="1">
    <citation type="submission" date="2024-04" db="EMBL/GenBank/DDBJ databases">
        <title>Complete genome sequence of Nguyenibacter vanlangesis HBCM-1154, a strain capable of nitrogen fixation, IAA production, and phosphorus solubilization isolated from sugarcane soil.</title>
        <authorList>
            <person name="MY HANH P."/>
        </authorList>
    </citation>
    <scope>NUCLEOTIDE SEQUENCE [LARGE SCALE GENOMIC DNA]</scope>
    <source>
        <strain evidence="2 3">HBCM 1154</strain>
    </source>
</reference>
<name>A0ABZ3D101_9PROT</name>
<evidence type="ECO:0000313" key="3">
    <source>
        <dbReference type="Proteomes" id="UP001449795"/>
    </source>
</evidence>
<dbReference type="Pfam" id="PF13650">
    <property type="entry name" value="Asp_protease_2"/>
    <property type="match status" value="1"/>
</dbReference>
<dbReference type="Proteomes" id="UP001449795">
    <property type="component" value="Chromosome"/>
</dbReference>
<feature type="chain" id="PRO_5047511491" evidence="1">
    <location>
        <begin position="24"/>
        <end position="343"/>
    </location>
</feature>
<keyword evidence="2" id="KW-0378">Hydrolase</keyword>
<protein>
    <submittedName>
        <fullName evidence="2">Retropepsin-like aspartic protease</fullName>
        <ecNumber evidence="2">3.4.23.-</ecNumber>
    </submittedName>
</protein>
<organism evidence="2 3">
    <name type="scientific">Nguyenibacter vanlangensis</name>
    <dbReference type="NCBI Taxonomy" id="1216886"/>
    <lineage>
        <taxon>Bacteria</taxon>
        <taxon>Pseudomonadati</taxon>
        <taxon>Pseudomonadota</taxon>
        <taxon>Alphaproteobacteria</taxon>
        <taxon>Acetobacterales</taxon>
        <taxon>Acetobacteraceae</taxon>
        <taxon>Nguyenibacter</taxon>
    </lineage>
</organism>
<dbReference type="InterPro" id="IPR021109">
    <property type="entry name" value="Peptidase_aspartic_dom_sf"/>
</dbReference>
<evidence type="ECO:0000313" key="2">
    <source>
        <dbReference type="EMBL" id="XAE41262.1"/>
    </source>
</evidence>
<sequence>MSCMRVAIGMVMALCGGGNGALAAGRFDGCVRAALILPVLGMDGGPVVPIAINGVAAAVVTPRASALFVHDTPALHLPPGRSRAFVSVTGWNKAYETTIAHLAIGPSAVSNVRAYVDTAGPPARIGGRPVLMVLGYPLLSHYAVLIDMPHKAIGLFTYGGFTYGGAHCPGIGDMFAGPHFTVPLHTASQVHQEIGVTAEIDGTAVEMELNPASNGSIISERDARRIGVSSSALENDPQVRTAAGPVLTGRRHRFGVFSIGGKAYRDVYLDVEHGATYNPLGFDFFLANTSIIDFPGHSLHFAPNSGVQPFAAEDGPWYVSTSSTRDAHADIDAHRHEGARGSP</sequence>
<dbReference type="RefSeq" id="WP_342627229.1">
    <property type="nucleotide sequence ID" value="NZ_CP152276.1"/>
</dbReference>
<dbReference type="EC" id="3.4.23.-" evidence="2"/>
<dbReference type="EMBL" id="CP152276">
    <property type="protein sequence ID" value="XAE41262.1"/>
    <property type="molecule type" value="Genomic_DNA"/>
</dbReference>
<feature type="signal peptide" evidence="1">
    <location>
        <begin position="1"/>
        <end position="23"/>
    </location>
</feature>
<evidence type="ECO:0000256" key="1">
    <source>
        <dbReference type="SAM" id="SignalP"/>
    </source>
</evidence>